<sequence length="1256" mass="139926">MGPPPLHTGPKELPQFLNSDNQRSAVSLGNCENYNHGESDNVVNCMQPVTSDQKNESAALCFSTTVESEILGRDDYICKNGYESRTFMQTVPEMSSENLEDMRTTTGTTVLQFENCGEQHERATSSSGTGSSVFSIFNMEANPVKLIGMTFHKKPPTVDVADGTFENALSSTTMPNRDSFGDKENYEGMPVQRPVDEFLPFFVGDCLEEKEIQNKSHRNNDFDHRQESVMGVPTHFQNDGSYLYILTPAFSPPSADSVSTWLLHDDTGDFGDKFNTASVEPSSPNGSSGSRIDSQGSLPDACEKLLMESGSISEVKPILDGLNQQPHGKFNAQINPFHKEVTTRLQNERNIIEVKECRDRSQDISQISAPDGKSKPTPLSQIGFRDPASVGGGQQLTLFSIEVQAESRGDLRPDPQFDAVNVIVLALQEDNDNIIDIYVLLRSKTEHVQRNLDGISGCKVLVSSEEKHLFNHFINIICTFDPDILIGWDIQGGSLGFLAERASHIGIGLLDKISRTPSETKVAAIDSDVPARGVSDIVSPEPLCADFVPLEDAIIEDEWGRTHASGVHVVGRIVLNIWRLMRGEIKLNMYTVEAVGEAVLRRKIPSLHSKVLTKWFSSGPGQARYRCIEYVVEKAKLNLEIMNRLDMINRTSELARVFGIDFFSVLSRGSQYRVESMLLRLAHTQNYLAISPGNQQVASQPAMECLPLVMEPESGFYADPVVVLDFQSLYPSMIIAYNLCFCTCLGNVTPAKANTLGVSSFSPDPTVLRDLKNEILLTPNGVMYVPSKVRKGILPRLLEEILSTRIMMKQAMKKLAPSQQILHRIFNARQLALKLIANVTYGYTAAGFSGRMPCAELADSIVQCGRRTLENAISFVDAHDKWKAKVIYGDTDSMFVLLKGRTVKESFRIGQEIASAITAMNPNPVTLKMEKVYHPCFLLTKKRYVGYSYESPDQIKPVFDAKGIETVRRDTCGAVAKTMEQSLRLFFENKDINKVKAYLQRQWTRILSGRVSLQDFVFAKEVRLGTYRTRASSLPPAAIVATKAMRADPRAEPRYAERIPYVVVHGEPGSRLVDMVVDPLDLLAIDSPFRLNDLYYIRKQIIPALQRVFGLVGADLYQWFSDMPRPGREAVSKRHSYAPNAHRTRIDYYYLSKHCILCGELVQASAHVCDKCSNNEAAVATSLVGRTSKLEKEIQHLVAICRHCGGGDWLMESGVKCTSLTCSVFYERRKVQKELQAVSSVATEAGLYPRCMVEWF</sequence>
<dbReference type="FunFam" id="1.10.287.690:FF:000002">
    <property type="entry name" value="DNA polymerase zeta"/>
    <property type="match status" value="1"/>
</dbReference>
<evidence type="ECO:0000259" key="23">
    <source>
        <dbReference type="Pfam" id="PF03104"/>
    </source>
</evidence>
<dbReference type="Pfam" id="PF14260">
    <property type="entry name" value="zf-C4pol"/>
    <property type="match status" value="1"/>
</dbReference>
<evidence type="ECO:0000259" key="22">
    <source>
        <dbReference type="Pfam" id="PF00136"/>
    </source>
</evidence>
<dbReference type="GO" id="GO:0000166">
    <property type="term" value="F:nucleotide binding"/>
    <property type="evidence" value="ECO:0007669"/>
    <property type="project" value="InterPro"/>
</dbReference>
<keyword evidence="4 20" id="KW-0004">4Fe-4S</keyword>
<dbReference type="GO" id="GO:0051539">
    <property type="term" value="F:4 iron, 4 sulfur cluster binding"/>
    <property type="evidence" value="ECO:0007669"/>
    <property type="project" value="UniProtKB-KW"/>
</dbReference>
<dbReference type="InterPro" id="IPR030559">
    <property type="entry name" value="PolZ_Rev3"/>
</dbReference>
<evidence type="ECO:0000256" key="20">
    <source>
        <dbReference type="RuleBase" id="RU000442"/>
    </source>
</evidence>
<evidence type="ECO:0000259" key="24">
    <source>
        <dbReference type="Pfam" id="PF14260"/>
    </source>
</evidence>
<dbReference type="Gene3D" id="3.90.1600.10">
    <property type="entry name" value="Palm domain of DNA polymerase"/>
    <property type="match status" value="1"/>
</dbReference>
<dbReference type="Pfam" id="PF03104">
    <property type="entry name" value="DNA_pol_B_exo1"/>
    <property type="match status" value="1"/>
</dbReference>
<dbReference type="InterPro" id="IPR006172">
    <property type="entry name" value="DNA-dir_DNA_pol_B"/>
</dbReference>
<dbReference type="InterPro" id="IPR036397">
    <property type="entry name" value="RNaseH_sf"/>
</dbReference>
<evidence type="ECO:0000256" key="2">
    <source>
        <dbReference type="ARBA" id="ARBA00004123"/>
    </source>
</evidence>
<evidence type="ECO:0000256" key="8">
    <source>
        <dbReference type="ARBA" id="ARBA00022723"/>
    </source>
</evidence>
<dbReference type="GO" id="GO:0042276">
    <property type="term" value="P:error-prone translesion synthesis"/>
    <property type="evidence" value="ECO:0007669"/>
    <property type="project" value="TreeGrafter"/>
</dbReference>
<dbReference type="GO" id="GO:0016035">
    <property type="term" value="C:zeta DNA polymerase complex"/>
    <property type="evidence" value="ECO:0007669"/>
    <property type="project" value="InterPro"/>
</dbReference>
<keyword evidence="5 20" id="KW-0808">Transferase</keyword>
<accession>A0A5B7AYN5</accession>
<evidence type="ECO:0000313" key="25">
    <source>
        <dbReference type="EMBL" id="MPA61235.1"/>
    </source>
</evidence>
<dbReference type="InterPro" id="IPR012337">
    <property type="entry name" value="RNaseH-like_sf"/>
</dbReference>
<comment type="catalytic activity">
    <reaction evidence="18 20">
        <text>DNA(n) + a 2'-deoxyribonucleoside 5'-triphosphate = DNA(n+1) + diphosphate</text>
        <dbReference type="Rhea" id="RHEA:22508"/>
        <dbReference type="Rhea" id="RHEA-COMP:17339"/>
        <dbReference type="Rhea" id="RHEA-COMP:17340"/>
        <dbReference type="ChEBI" id="CHEBI:33019"/>
        <dbReference type="ChEBI" id="CHEBI:61560"/>
        <dbReference type="ChEBI" id="CHEBI:173112"/>
        <dbReference type="EC" id="2.7.7.7"/>
    </reaction>
</comment>
<dbReference type="PANTHER" id="PTHR45812">
    <property type="entry name" value="DNA POLYMERASE ZETA CATALYTIC SUBUNIT"/>
    <property type="match status" value="1"/>
</dbReference>
<evidence type="ECO:0000256" key="12">
    <source>
        <dbReference type="ARBA" id="ARBA00022932"/>
    </source>
</evidence>
<reference evidence="25" key="1">
    <citation type="submission" date="2019-08" db="EMBL/GenBank/DDBJ databases">
        <title>Reference gene set and small RNA set construction with multiple tissues from Davidia involucrata Baill.</title>
        <authorList>
            <person name="Yang H."/>
            <person name="Zhou C."/>
            <person name="Li G."/>
            <person name="Wang J."/>
            <person name="Gao P."/>
            <person name="Wang M."/>
            <person name="Wang R."/>
            <person name="Zhao Y."/>
        </authorList>
    </citation>
    <scope>NUCLEOTIDE SEQUENCE</scope>
    <source>
        <tissue evidence="25">Mixed with DoveR01_LX</tissue>
    </source>
</reference>
<dbReference type="GO" id="GO:0006260">
    <property type="term" value="P:DNA replication"/>
    <property type="evidence" value="ECO:0007669"/>
    <property type="project" value="UniProtKB-KW"/>
</dbReference>
<evidence type="ECO:0000256" key="10">
    <source>
        <dbReference type="ARBA" id="ARBA00022771"/>
    </source>
</evidence>
<dbReference type="Gene3D" id="1.10.132.60">
    <property type="entry name" value="DNA polymerase family B, C-terminal domain"/>
    <property type="match status" value="1"/>
</dbReference>
<dbReference type="InterPro" id="IPR017964">
    <property type="entry name" value="DNA-dir_DNA_pol_B_CS"/>
</dbReference>
<evidence type="ECO:0000256" key="19">
    <source>
        <dbReference type="ARBA" id="ARBA00066055"/>
    </source>
</evidence>
<dbReference type="PRINTS" id="PR00106">
    <property type="entry name" value="DNAPOLB"/>
</dbReference>
<evidence type="ECO:0000256" key="11">
    <source>
        <dbReference type="ARBA" id="ARBA00022833"/>
    </source>
</evidence>
<proteinExistence type="inferred from homology"/>
<comment type="subcellular location">
    <subcellularLocation>
        <location evidence="2 20">Nucleus</location>
    </subcellularLocation>
</comment>
<dbReference type="GO" id="GO:0003677">
    <property type="term" value="F:DNA binding"/>
    <property type="evidence" value="ECO:0007669"/>
    <property type="project" value="UniProtKB-KW"/>
</dbReference>
<dbReference type="InterPro" id="IPR006134">
    <property type="entry name" value="DNA-dir_DNA_pol_B_multi_dom"/>
</dbReference>
<evidence type="ECO:0000256" key="5">
    <source>
        <dbReference type="ARBA" id="ARBA00022679"/>
    </source>
</evidence>
<dbReference type="GO" id="GO:0008270">
    <property type="term" value="F:zinc ion binding"/>
    <property type="evidence" value="ECO:0007669"/>
    <property type="project" value="UniProtKB-KW"/>
</dbReference>
<dbReference type="AlphaFoldDB" id="A0A5B7AYN5"/>
<keyword evidence="9" id="KW-0227">DNA damage</keyword>
<keyword evidence="16" id="KW-0234">DNA repair</keyword>
<evidence type="ECO:0000256" key="18">
    <source>
        <dbReference type="ARBA" id="ARBA00049244"/>
    </source>
</evidence>
<feature type="domain" description="DNA-directed DNA polymerase family B multifunctional" evidence="22">
    <location>
        <begin position="662"/>
        <end position="1109"/>
    </location>
</feature>
<dbReference type="InterPro" id="IPR006133">
    <property type="entry name" value="DNA-dir_DNA_pol_B_exonuc"/>
</dbReference>
<evidence type="ECO:0000256" key="4">
    <source>
        <dbReference type="ARBA" id="ARBA00022485"/>
    </source>
</evidence>
<dbReference type="SMART" id="SM00486">
    <property type="entry name" value="POLBc"/>
    <property type="match status" value="1"/>
</dbReference>
<dbReference type="Pfam" id="PF00136">
    <property type="entry name" value="DNA_pol_B"/>
    <property type="match status" value="1"/>
</dbReference>
<dbReference type="SUPFAM" id="SSF56672">
    <property type="entry name" value="DNA/RNA polymerases"/>
    <property type="match status" value="1"/>
</dbReference>
<gene>
    <name evidence="25" type="ORF">Din_030676</name>
</gene>
<dbReference type="InterPro" id="IPR042087">
    <property type="entry name" value="DNA_pol_B_thumb"/>
</dbReference>
<dbReference type="SUPFAM" id="SSF53098">
    <property type="entry name" value="Ribonuclease H-like"/>
    <property type="match status" value="1"/>
</dbReference>
<dbReference type="FunFam" id="1.10.132.60:FF:000007">
    <property type="entry name" value="DNA polymerase"/>
    <property type="match status" value="1"/>
</dbReference>
<comment type="subunit">
    <text evidence="19">Forms DNA polymerase zeta with REV7.</text>
</comment>
<protein>
    <recommendedName>
        <fullName evidence="20">DNA polymerase</fullName>
        <ecNumber evidence="20">2.7.7.7</ecNumber>
    </recommendedName>
</protein>
<organism evidence="25">
    <name type="scientific">Davidia involucrata</name>
    <name type="common">Dove tree</name>
    <dbReference type="NCBI Taxonomy" id="16924"/>
    <lineage>
        <taxon>Eukaryota</taxon>
        <taxon>Viridiplantae</taxon>
        <taxon>Streptophyta</taxon>
        <taxon>Embryophyta</taxon>
        <taxon>Tracheophyta</taxon>
        <taxon>Spermatophyta</taxon>
        <taxon>Magnoliopsida</taxon>
        <taxon>eudicotyledons</taxon>
        <taxon>Gunneridae</taxon>
        <taxon>Pentapetalae</taxon>
        <taxon>asterids</taxon>
        <taxon>Cornales</taxon>
        <taxon>Nyssaceae</taxon>
        <taxon>Davidia</taxon>
    </lineage>
</organism>
<keyword evidence="8 20" id="KW-0479">Metal-binding</keyword>
<evidence type="ECO:0000256" key="1">
    <source>
        <dbReference type="ARBA" id="ARBA00001966"/>
    </source>
</evidence>
<evidence type="ECO:0000256" key="16">
    <source>
        <dbReference type="ARBA" id="ARBA00023204"/>
    </source>
</evidence>
<keyword evidence="14 20" id="KW-0411">Iron-sulfur</keyword>
<dbReference type="GO" id="GO:0005634">
    <property type="term" value="C:nucleus"/>
    <property type="evidence" value="ECO:0007669"/>
    <property type="project" value="UniProtKB-SubCell"/>
</dbReference>
<dbReference type="InterPro" id="IPR025687">
    <property type="entry name" value="Znf-C4pol"/>
</dbReference>
<comment type="cofactor">
    <cofactor evidence="1 20">
        <name>[4Fe-4S] cluster</name>
        <dbReference type="ChEBI" id="CHEBI:49883"/>
    </cofactor>
</comment>
<evidence type="ECO:0000256" key="9">
    <source>
        <dbReference type="ARBA" id="ARBA00022763"/>
    </source>
</evidence>
<feature type="compositionally biased region" description="Polar residues" evidence="21">
    <location>
        <begin position="275"/>
        <end position="297"/>
    </location>
</feature>
<feature type="domain" description="DNA-directed DNA polymerase family B exonuclease" evidence="23">
    <location>
        <begin position="397"/>
        <end position="519"/>
    </location>
</feature>
<evidence type="ECO:0000256" key="6">
    <source>
        <dbReference type="ARBA" id="ARBA00022695"/>
    </source>
</evidence>
<evidence type="ECO:0000256" key="15">
    <source>
        <dbReference type="ARBA" id="ARBA00023125"/>
    </source>
</evidence>
<keyword evidence="15 20" id="KW-0238">DNA-binding</keyword>
<dbReference type="PANTHER" id="PTHR45812:SF1">
    <property type="entry name" value="DNA POLYMERASE ZETA CATALYTIC SUBUNIT"/>
    <property type="match status" value="1"/>
</dbReference>
<dbReference type="InterPro" id="IPR023211">
    <property type="entry name" value="DNA_pol_palm_dom_sf"/>
</dbReference>
<evidence type="ECO:0000256" key="14">
    <source>
        <dbReference type="ARBA" id="ARBA00023014"/>
    </source>
</evidence>
<evidence type="ECO:0000256" key="13">
    <source>
        <dbReference type="ARBA" id="ARBA00023004"/>
    </source>
</evidence>
<feature type="region of interest" description="Disordered" evidence="21">
    <location>
        <begin position="272"/>
        <end position="297"/>
    </location>
</feature>
<dbReference type="GO" id="GO:0003887">
    <property type="term" value="F:DNA-directed DNA polymerase activity"/>
    <property type="evidence" value="ECO:0007669"/>
    <property type="project" value="UniProtKB-KW"/>
</dbReference>
<evidence type="ECO:0000256" key="3">
    <source>
        <dbReference type="ARBA" id="ARBA00005755"/>
    </source>
</evidence>
<evidence type="ECO:0000256" key="7">
    <source>
        <dbReference type="ARBA" id="ARBA00022705"/>
    </source>
</evidence>
<dbReference type="Gene3D" id="1.10.287.690">
    <property type="entry name" value="Helix hairpin bin"/>
    <property type="match status" value="1"/>
</dbReference>
<dbReference type="EC" id="2.7.7.7" evidence="20"/>
<dbReference type="GO" id="GO:0000724">
    <property type="term" value="P:double-strand break repair via homologous recombination"/>
    <property type="evidence" value="ECO:0007669"/>
    <property type="project" value="TreeGrafter"/>
</dbReference>
<comment type="similarity">
    <text evidence="3 20">Belongs to the DNA polymerase type-B family.</text>
</comment>
<dbReference type="EMBL" id="GHES01030676">
    <property type="protein sequence ID" value="MPA61235.1"/>
    <property type="molecule type" value="Transcribed_RNA"/>
</dbReference>
<keyword evidence="13 20" id="KW-0408">Iron</keyword>
<keyword evidence="10 20" id="KW-0863">Zinc-finger</keyword>
<evidence type="ECO:0000256" key="17">
    <source>
        <dbReference type="ARBA" id="ARBA00023242"/>
    </source>
</evidence>
<dbReference type="CDD" id="cd05534">
    <property type="entry name" value="POLBc_zeta"/>
    <property type="match status" value="1"/>
</dbReference>
<dbReference type="Gene3D" id="3.30.420.10">
    <property type="entry name" value="Ribonuclease H-like superfamily/Ribonuclease H"/>
    <property type="match status" value="1"/>
</dbReference>
<keyword evidence="7 20" id="KW-0235">DNA replication</keyword>
<keyword evidence="12 20" id="KW-0239">DNA-directed DNA polymerase</keyword>
<dbReference type="FunFam" id="3.30.420.10:FF:000082">
    <property type="entry name" value="DNA polymerase"/>
    <property type="match status" value="1"/>
</dbReference>
<dbReference type="CDD" id="cd05778">
    <property type="entry name" value="DNA_polB_zeta_exo"/>
    <property type="match status" value="1"/>
</dbReference>
<feature type="domain" description="C4-type zinc-finger of DNA polymerase delta" evidence="24">
    <location>
        <begin position="1155"/>
        <end position="1228"/>
    </location>
</feature>
<evidence type="ECO:0000256" key="21">
    <source>
        <dbReference type="SAM" id="MobiDB-lite"/>
    </source>
</evidence>
<dbReference type="InterPro" id="IPR043502">
    <property type="entry name" value="DNA/RNA_pol_sf"/>
</dbReference>
<keyword evidence="11 20" id="KW-0862">Zinc</keyword>
<keyword evidence="6 20" id="KW-0548">Nucleotidyltransferase</keyword>
<dbReference type="PROSITE" id="PS00116">
    <property type="entry name" value="DNA_POLYMERASE_B"/>
    <property type="match status" value="1"/>
</dbReference>
<keyword evidence="17 20" id="KW-0539">Nucleus</keyword>
<name>A0A5B7AYN5_DAVIN</name>